<dbReference type="CDD" id="cd07385">
    <property type="entry name" value="MPP_YkuE_C"/>
    <property type="match status" value="1"/>
</dbReference>
<dbReference type="Proteomes" id="UP000542342">
    <property type="component" value="Unassembled WGS sequence"/>
</dbReference>
<dbReference type="InterPro" id="IPR029052">
    <property type="entry name" value="Metallo-depent_PP-like"/>
</dbReference>
<feature type="domain" description="Calcineurin-like phosphoesterase" evidence="3">
    <location>
        <begin position="49"/>
        <end position="222"/>
    </location>
</feature>
<evidence type="ECO:0000313" key="4">
    <source>
        <dbReference type="EMBL" id="MBA2226533.1"/>
    </source>
</evidence>
<evidence type="ECO:0000313" key="5">
    <source>
        <dbReference type="Proteomes" id="UP000542342"/>
    </source>
</evidence>
<keyword evidence="1" id="KW-0479">Metal-binding</keyword>
<dbReference type="Gene3D" id="3.60.21.10">
    <property type="match status" value="1"/>
</dbReference>
<evidence type="ECO:0000256" key="1">
    <source>
        <dbReference type="ARBA" id="ARBA00022723"/>
    </source>
</evidence>
<dbReference type="GO" id="GO:0016020">
    <property type="term" value="C:membrane"/>
    <property type="evidence" value="ECO:0007669"/>
    <property type="project" value="GOC"/>
</dbReference>
<evidence type="ECO:0000259" key="3">
    <source>
        <dbReference type="Pfam" id="PF00149"/>
    </source>
</evidence>
<protein>
    <submittedName>
        <fullName evidence="4">Phosphodiesterase YaeI</fullName>
        <ecNumber evidence="4">3.1.4.-</ecNumber>
    </submittedName>
</protein>
<dbReference type="InterPro" id="IPR051158">
    <property type="entry name" value="Metallophosphoesterase_sf"/>
</dbReference>
<dbReference type="EMBL" id="JACEFB010000006">
    <property type="protein sequence ID" value="MBA2226533.1"/>
    <property type="molecule type" value="Genomic_DNA"/>
</dbReference>
<dbReference type="GO" id="GO:0008758">
    <property type="term" value="F:UDP-2,3-diacylglucosamine hydrolase activity"/>
    <property type="evidence" value="ECO:0007669"/>
    <property type="project" value="TreeGrafter"/>
</dbReference>
<name>A0A7V9ABX7_9BACT</name>
<dbReference type="SUPFAM" id="SSF56300">
    <property type="entry name" value="Metallo-dependent phosphatases"/>
    <property type="match status" value="1"/>
</dbReference>
<dbReference type="PANTHER" id="PTHR31302">
    <property type="entry name" value="TRANSMEMBRANE PROTEIN WITH METALLOPHOSPHOESTERASE DOMAIN-RELATED"/>
    <property type="match status" value="1"/>
</dbReference>
<reference evidence="4 5" key="1">
    <citation type="submission" date="2020-07" db="EMBL/GenBank/DDBJ databases">
        <title>Thermogemmata thermophila gen. nov., sp. nov., a novel moderate thermophilic planctomycete from a Kamchatka hot spring.</title>
        <authorList>
            <person name="Elcheninov A.G."/>
            <person name="Podosokorskaya O.A."/>
            <person name="Kovaleva O.L."/>
            <person name="Novikov A."/>
            <person name="Bonch-Osmolovskaya E.A."/>
            <person name="Toshchakov S.V."/>
            <person name="Kublanov I.V."/>
        </authorList>
    </citation>
    <scope>NUCLEOTIDE SEQUENCE [LARGE SCALE GENOMIC DNA]</scope>
    <source>
        <strain evidence="4 5">2918</strain>
    </source>
</reference>
<dbReference type="NCBIfam" id="NF008460">
    <property type="entry name" value="PRK11340.1"/>
    <property type="match status" value="1"/>
</dbReference>
<gene>
    <name evidence="4" type="primary">yaeI</name>
    <name evidence="4" type="ORF">H0921_10215</name>
</gene>
<organism evidence="4 5">
    <name type="scientific">Thermogemmata fonticola</name>
    <dbReference type="NCBI Taxonomy" id="2755323"/>
    <lineage>
        <taxon>Bacteria</taxon>
        <taxon>Pseudomonadati</taxon>
        <taxon>Planctomycetota</taxon>
        <taxon>Planctomycetia</taxon>
        <taxon>Gemmatales</taxon>
        <taxon>Gemmataceae</taxon>
        <taxon>Thermogemmata</taxon>
    </lineage>
</organism>
<dbReference type="InterPro" id="IPR004843">
    <property type="entry name" value="Calcineurin-like_PHP"/>
</dbReference>
<dbReference type="EC" id="3.1.4.-" evidence="4"/>
<keyword evidence="2 4" id="KW-0378">Hydrolase</keyword>
<accession>A0A7V9ABX7</accession>
<dbReference type="AlphaFoldDB" id="A0A7V9ABX7"/>
<dbReference type="GO" id="GO:0009245">
    <property type="term" value="P:lipid A biosynthetic process"/>
    <property type="evidence" value="ECO:0007669"/>
    <property type="project" value="TreeGrafter"/>
</dbReference>
<comment type="caution">
    <text evidence="4">The sequence shown here is derived from an EMBL/GenBank/DDBJ whole genome shotgun (WGS) entry which is preliminary data.</text>
</comment>
<sequence>MSRWSGRLARAVGRTWARLHYAYCVEPTWLEINYHRLALPHWPATLDGLRVAHLTDFHCGKHLPLSYLEETLARTVAEQPDLIALTGDYIHKGYRYVSTVARLLGQLQAPLGVFAVLGNHDFAVRNALGWRRYPRLHQAVTEALTHAGIQVLRNQAVTVQYRGARFLVAGLDDLWSGTVDPHATFAQACPATPRLVLAHNPRTVELLHPHRCDLILAGHTHGGQINWPGLGRFMLPRQARRYAAGLFQLPHGHLYVNKGIGYGWRFRFNSRPEIAIFSLHAPASPVPSCPLD</sequence>
<keyword evidence="5" id="KW-1185">Reference proteome</keyword>
<evidence type="ECO:0000256" key="2">
    <source>
        <dbReference type="ARBA" id="ARBA00022801"/>
    </source>
</evidence>
<dbReference type="PANTHER" id="PTHR31302:SF31">
    <property type="entry name" value="PHOSPHODIESTERASE YAEI"/>
    <property type="match status" value="1"/>
</dbReference>
<proteinExistence type="predicted"/>
<dbReference type="Pfam" id="PF00149">
    <property type="entry name" value="Metallophos"/>
    <property type="match status" value="1"/>
</dbReference>
<dbReference type="GO" id="GO:0046872">
    <property type="term" value="F:metal ion binding"/>
    <property type="evidence" value="ECO:0007669"/>
    <property type="project" value="UniProtKB-KW"/>
</dbReference>